<evidence type="ECO:0000313" key="5">
    <source>
        <dbReference type="Proteomes" id="UP000199221"/>
    </source>
</evidence>
<dbReference type="PANTHER" id="PTHR10264">
    <property type="entry name" value="BAND 7 PROTEIN-RELATED"/>
    <property type="match status" value="1"/>
</dbReference>
<dbReference type="EMBL" id="FOEQ01000013">
    <property type="protein sequence ID" value="SER85187.1"/>
    <property type="molecule type" value="Genomic_DNA"/>
</dbReference>
<evidence type="ECO:0000256" key="1">
    <source>
        <dbReference type="ARBA" id="ARBA00004167"/>
    </source>
</evidence>
<protein>
    <submittedName>
        <fullName evidence="4">SPFH domain / Band 7 family protein</fullName>
    </submittedName>
</protein>
<evidence type="ECO:0000256" key="2">
    <source>
        <dbReference type="ARBA" id="ARBA00008164"/>
    </source>
</evidence>
<dbReference type="Proteomes" id="UP000199221">
    <property type="component" value="Unassembled WGS sequence"/>
</dbReference>
<dbReference type="SMART" id="SM00244">
    <property type="entry name" value="PHB"/>
    <property type="match status" value="1"/>
</dbReference>
<evidence type="ECO:0000259" key="3">
    <source>
        <dbReference type="SMART" id="SM00244"/>
    </source>
</evidence>
<comment type="subcellular location">
    <subcellularLocation>
        <location evidence="1">Membrane</location>
        <topology evidence="1">Single-pass membrane protein</topology>
    </subcellularLocation>
</comment>
<accession>A0A1H9SJR2</accession>
<dbReference type="AlphaFoldDB" id="A0A1H9SJR2"/>
<dbReference type="InterPro" id="IPR001107">
    <property type="entry name" value="Band_7"/>
</dbReference>
<dbReference type="Pfam" id="PF01145">
    <property type="entry name" value="Band_7"/>
    <property type="match status" value="1"/>
</dbReference>
<gene>
    <name evidence="4" type="ORF">SAMN05216230_11382</name>
</gene>
<comment type="similarity">
    <text evidence="2">Belongs to the band 7/mec-2 family.</text>
</comment>
<dbReference type="Gene3D" id="6.10.250.2090">
    <property type="match status" value="1"/>
</dbReference>
<dbReference type="PRINTS" id="PR00721">
    <property type="entry name" value="STOMATIN"/>
</dbReference>
<sequence length="511" mass="57277">MNMLKRFVVKKNEHGLLLNDGDFEAILEPGQYKRFDWQGRLTLKTCPQDSPLHDYPLERYLRQHEPALVEQYFLTLDMAENEVGLRFEDGQLKELLATDSRRLQWKGQTRQSLTRIDLAQGRRLDAELLARLNKPGIAGMDNVLLVTVPTFSVGVLRIDGVVVDLLLAGQHGFWRCGAQVVVDTVDTRRPVSDVNVRELLARGMDQHLVCMDLSEHEVGLRFEDGKLVEVLPPDSRRAYWKDQARHELQRLDLTHGQCLDAELVTRLNRPGIAGMDHVLLALVPAFHVGVLKIDGVVAGVLEPGQHGYWRCGSQVAVEMVDTRLQALEVSGQEILTRDKVNLRLSLVANWRYTDVLGAHGQMSKPVEHLYRELQFGLRAAVGTRTLDELLENKQLIDDSVTEHLQAQLPGSGLEVGSLGLRDIILPGEMKTLLAQVVEAEKAAQANVIRRREETQATRSLLNTAKVMEGNPTALRLKELETLERVAERIDRISVFGGLDQVLNGMVSLKAG</sequence>
<organism evidence="4 5">
    <name type="scientific">Pseudomonas soli</name>
    <dbReference type="NCBI Taxonomy" id="1306993"/>
    <lineage>
        <taxon>Bacteria</taxon>
        <taxon>Pseudomonadati</taxon>
        <taxon>Pseudomonadota</taxon>
        <taxon>Gammaproteobacteria</taxon>
        <taxon>Pseudomonadales</taxon>
        <taxon>Pseudomonadaceae</taxon>
        <taxon>Pseudomonas</taxon>
    </lineage>
</organism>
<dbReference type="InterPro" id="IPR043202">
    <property type="entry name" value="Band-7_stomatin-like"/>
</dbReference>
<dbReference type="GO" id="GO:0005886">
    <property type="term" value="C:plasma membrane"/>
    <property type="evidence" value="ECO:0007669"/>
    <property type="project" value="InterPro"/>
</dbReference>
<dbReference type="PANTHER" id="PTHR10264:SF83">
    <property type="entry name" value="BLL5629 PROTEIN"/>
    <property type="match status" value="1"/>
</dbReference>
<dbReference type="Gene3D" id="3.30.479.30">
    <property type="entry name" value="Band 7 domain"/>
    <property type="match status" value="1"/>
</dbReference>
<proteinExistence type="inferred from homology"/>
<reference evidence="4 5" key="1">
    <citation type="submission" date="2016-10" db="EMBL/GenBank/DDBJ databases">
        <authorList>
            <person name="de Groot N.N."/>
        </authorList>
    </citation>
    <scope>NUCLEOTIDE SEQUENCE [LARGE SCALE GENOMIC DNA]</scope>
    <source>
        <strain evidence="4 5">LMG 27941</strain>
    </source>
</reference>
<dbReference type="CDD" id="cd13438">
    <property type="entry name" value="SPFH_eoslipins_u2"/>
    <property type="match status" value="1"/>
</dbReference>
<dbReference type="InterPro" id="IPR001972">
    <property type="entry name" value="Stomatin_HflK_fam"/>
</dbReference>
<dbReference type="InterPro" id="IPR036013">
    <property type="entry name" value="Band_7/SPFH_dom_sf"/>
</dbReference>
<feature type="domain" description="Band 7" evidence="3">
    <location>
        <begin position="278"/>
        <end position="437"/>
    </location>
</feature>
<dbReference type="SUPFAM" id="SSF117892">
    <property type="entry name" value="Band 7/SPFH domain"/>
    <property type="match status" value="1"/>
</dbReference>
<name>A0A1H9SJR2_9PSED</name>
<evidence type="ECO:0000313" key="4">
    <source>
        <dbReference type="EMBL" id="SER85187.1"/>
    </source>
</evidence>